<gene>
    <name evidence="1" type="ORF">ACFQQL_11035</name>
</gene>
<dbReference type="Proteomes" id="UP001596455">
    <property type="component" value="Unassembled WGS sequence"/>
</dbReference>
<dbReference type="EMBL" id="JBHTCQ010000002">
    <property type="protein sequence ID" value="MFC7405643.1"/>
    <property type="molecule type" value="Genomic_DNA"/>
</dbReference>
<name>A0ABW2QB09_9MICO</name>
<accession>A0ABW2QB09</accession>
<evidence type="ECO:0000313" key="1">
    <source>
        <dbReference type="EMBL" id="MFC7405643.1"/>
    </source>
</evidence>
<organism evidence="1 2">
    <name type="scientific">Georgenia alba</name>
    <dbReference type="NCBI Taxonomy" id="2233858"/>
    <lineage>
        <taxon>Bacteria</taxon>
        <taxon>Bacillati</taxon>
        <taxon>Actinomycetota</taxon>
        <taxon>Actinomycetes</taxon>
        <taxon>Micrococcales</taxon>
        <taxon>Bogoriellaceae</taxon>
        <taxon>Georgenia</taxon>
    </lineage>
</organism>
<proteinExistence type="predicted"/>
<keyword evidence="2" id="KW-1185">Reference proteome</keyword>
<comment type="caution">
    <text evidence="1">The sequence shown here is derived from an EMBL/GenBank/DDBJ whole genome shotgun (WGS) entry which is preliminary data.</text>
</comment>
<sequence>MDDWLFLHEIRHRDLVREAEVARARRTIRRTYPRRRTTYRPE</sequence>
<dbReference type="RefSeq" id="WP_382394267.1">
    <property type="nucleotide sequence ID" value="NZ_JBHTCQ010000002.1"/>
</dbReference>
<protein>
    <submittedName>
        <fullName evidence="1">Uncharacterized protein</fullName>
    </submittedName>
</protein>
<evidence type="ECO:0000313" key="2">
    <source>
        <dbReference type="Proteomes" id="UP001596455"/>
    </source>
</evidence>
<reference evidence="2" key="1">
    <citation type="journal article" date="2019" name="Int. J. Syst. Evol. Microbiol.">
        <title>The Global Catalogue of Microorganisms (GCM) 10K type strain sequencing project: providing services to taxonomists for standard genome sequencing and annotation.</title>
        <authorList>
            <consortium name="The Broad Institute Genomics Platform"/>
            <consortium name="The Broad Institute Genome Sequencing Center for Infectious Disease"/>
            <person name="Wu L."/>
            <person name="Ma J."/>
        </authorList>
    </citation>
    <scope>NUCLEOTIDE SEQUENCE [LARGE SCALE GENOMIC DNA]</scope>
    <source>
        <strain evidence="2">JCM 1490</strain>
    </source>
</reference>